<reference evidence="2 3" key="1">
    <citation type="submission" date="2020-11" db="EMBL/GenBank/DDBJ databases">
        <title>Insectihabitans protaetiae gen. nov. sp. nov. and Insectihabitans allomyrinae sp. nov., isolated from larvae of Protaetia brevitarsis seulensis and Allomyrina dichotoma, respectively.</title>
        <authorList>
            <person name="Lee S.D."/>
            <person name="Byeon Y.-S."/>
            <person name="Kim S.-M."/>
            <person name="Yang H.L."/>
            <person name="Kim I.S."/>
        </authorList>
    </citation>
    <scope>NUCLEOTIDE SEQUENCE [LARGE SCALE GENOMIC DNA]</scope>
    <source>
        <strain evidence="2 3">BWR-B9</strain>
    </source>
</reference>
<gene>
    <name evidence="2" type="ORF">I2494_15965</name>
</gene>
<name>A0ABS1ITV6_9GAMM</name>
<dbReference type="InterPro" id="IPR002575">
    <property type="entry name" value="Aminoglycoside_PTrfase"/>
</dbReference>
<sequence length="791" mass="88538">MSIKQLSPRHLYTYTEKARQQRLAYLSKHMQCSLDKVANNSFDASALSNTIEGFIGSVEVPVGIGGPLQIHGLHAQGLFYAPFATTEGALIASISRGATAITRSGGATARVLGQRMMRVPHFEFGSVIQAMAFSHWVVKYLDDLRSEIANHSRYAQLVALTPQIIGRSVHLHFIYETAAAAGQNMTTTCTWHACQWILDRLAATTDLKPHHFMIDGNLSSDKKVSYQSQIHGRGTRVIAEVHLSAAVCKSILRVTPVQLINAYHHVAEGAVAAGMVGMNINVANVIAALFTALGQDIACVHESSVAHLRMALNDDGELYCSITLPSLVIGTVGGGTHLPHQRECLNMLGCSGPEGTGKLAEIIASYCLALDISTLSAIAADEFAKSHEKLGRNRPQLATAPVALTDLNVAFFHTAAYNPVWGSKPPVSVEIQSSSDDKHSLLTTLSARHSNRLMGLIPVTLTNAARQDIPVMLKLKPLDQDIFTMMKFLAEKCSPALLQAISDSTHLIEFFNTHCREVVVMNQQDPRLTRYMPMIYGVIRDDKTQTYALIEERLHGLALMDTTDQIDQWQPCYIETAIAGMAEIHAVWLGQEQALLQKFPEICLQDTKSTLAQRPLLHAFADFMAEKLTHYFTPSEHDYFLSWVENAEVWCREIEQMPRTLVHNDFNPRNIAFRQVDEQLELCVWDWELATLHLPQRDLVELLVFSQQADISPETVTHYLELHRQQLEQHSQTAIDPIQWQRGYVLALHDFWLRRIPFYLMAHHVSHYPFIDRAMQTLRKLIELTRTPLQS</sequence>
<dbReference type="RefSeq" id="WP_218467854.1">
    <property type="nucleotide sequence ID" value="NZ_JADRCR010000009.1"/>
</dbReference>
<evidence type="ECO:0000313" key="3">
    <source>
        <dbReference type="Proteomes" id="UP001296921"/>
    </source>
</evidence>
<organism evidence="2 3">
    <name type="scientific">Limnobaculum allomyrinae</name>
    <dbReference type="NCBI Taxonomy" id="2791986"/>
    <lineage>
        <taxon>Bacteria</taxon>
        <taxon>Pseudomonadati</taxon>
        <taxon>Pseudomonadota</taxon>
        <taxon>Gammaproteobacteria</taxon>
        <taxon>Enterobacterales</taxon>
        <taxon>Budviciaceae</taxon>
        <taxon>Limnobaculum</taxon>
    </lineage>
</organism>
<accession>A0ABS1ITV6</accession>
<proteinExistence type="predicted"/>
<dbReference type="PANTHER" id="PTHR10572:SF24">
    <property type="entry name" value="3-HYDROXY-3-METHYLGLUTARYL-COENZYME A REDUCTASE"/>
    <property type="match status" value="1"/>
</dbReference>
<dbReference type="PROSITE" id="PS50065">
    <property type="entry name" value="HMG_COA_REDUCTASE_4"/>
    <property type="match status" value="1"/>
</dbReference>
<dbReference type="CDD" id="cd00643">
    <property type="entry name" value="HMG-CoA_reductase_classI"/>
    <property type="match status" value="1"/>
</dbReference>
<dbReference type="PROSITE" id="PS00318">
    <property type="entry name" value="HMG_COA_REDUCTASE_2"/>
    <property type="match status" value="1"/>
</dbReference>
<comment type="caution">
    <text evidence="2">The sequence shown here is derived from an EMBL/GenBank/DDBJ whole genome shotgun (WGS) entry which is preliminary data.</text>
</comment>
<evidence type="ECO:0000259" key="1">
    <source>
        <dbReference type="Pfam" id="PF01636"/>
    </source>
</evidence>
<protein>
    <submittedName>
        <fullName evidence="2">Hydroxymethylglutaryl-CoA reductase</fullName>
    </submittedName>
</protein>
<evidence type="ECO:0000313" key="2">
    <source>
        <dbReference type="EMBL" id="MBK5145184.1"/>
    </source>
</evidence>
<dbReference type="Proteomes" id="UP001296921">
    <property type="component" value="Unassembled WGS sequence"/>
</dbReference>
<feature type="domain" description="Aminoglycoside phosphotransferase" evidence="1">
    <location>
        <begin position="620"/>
        <end position="711"/>
    </location>
</feature>
<dbReference type="Pfam" id="PF00368">
    <property type="entry name" value="HMG-CoA_red"/>
    <property type="match status" value="1"/>
</dbReference>
<keyword evidence="3" id="KW-1185">Reference proteome</keyword>
<dbReference type="InterPro" id="IPR002202">
    <property type="entry name" value="HMG_CoA_Rdtase"/>
</dbReference>
<dbReference type="InterPro" id="IPR004554">
    <property type="entry name" value="HMG_CoA_Rdtase_eu_arc"/>
</dbReference>
<dbReference type="EMBL" id="JADRCR010000009">
    <property type="protein sequence ID" value="MBK5145184.1"/>
    <property type="molecule type" value="Genomic_DNA"/>
</dbReference>
<dbReference type="Pfam" id="PF01636">
    <property type="entry name" value="APH"/>
    <property type="match status" value="1"/>
</dbReference>
<dbReference type="PANTHER" id="PTHR10572">
    <property type="entry name" value="3-HYDROXY-3-METHYLGLUTARYL-COENZYME A REDUCTASE"/>
    <property type="match status" value="1"/>
</dbReference>
<dbReference type="InterPro" id="IPR023076">
    <property type="entry name" value="HMG_CoA_Rdtase_CS"/>
</dbReference>